<evidence type="ECO:0000313" key="2">
    <source>
        <dbReference type="Proteomes" id="UP001500689"/>
    </source>
</evidence>
<proteinExistence type="predicted"/>
<evidence type="ECO:0008006" key="3">
    <source>
        <dbReference type="Google" id="ProtNLM"/>
    </source>
</evidence>
<name>A0ABP6XG87_9PSEU</name>
<gene>
    <name evidence="1" type="ORF">GCM10022222_56710</name>
</gene>
<reference evidence="2" key="1">
    <citation type="journal article" date="2019" name="Int. J. Syst. Evol. Microbiol.">
        <title>The Global Catalogue of Microorganisms (GCM) 10K type strain sequencing project: providing services to taxonomists for standard genome sequencing and annotation.</title>
        <authorList>
            <consortium name="The Broad Institute Genomics Platform"/>
            <consortium name="The Broad Institute Genome Sequencing Center for Infectious Disease"/>
            <person name="Wu L."/>
            <person name="Ma J."/>
        </authorList>
    </citation>
    <scope>NUCLEOTIDE SEQUENCE [LARGE SCALE GENOMIC DNA]</scope>
    <source>
        <strain evidence="2">JCM 16898</strain>
    </source>
</reference>
<dbReference type="Proteomes" id="UP001500689">
    <property type="component" value="Unassembled WGS sequence"/>
</dbReference>
<dbReference type="RefSeq" id="WP_344865180.1">
    <property type="nucleotide sequence ID" value="NZ_BAAAZN010000013.1"/>
</dbReference>
<keyword evidence="2" id="KW-1185">Reference proteome</keyword>
<dbReference type="EMBL" id="BAAAZN010000013">
    <property type="protein sequence ID" value="GAA3565604.1"/>
    <property type="molecule type" value="Genomic_DNA"/>
</dbReference>
<comment type="caution">
    <text evidence="1">The sequence shown here is derived from an EMBL/GenBank/DDBJ whole genome shotgun (WGS) entry which is preliminary data.</text>
</comment>
<organism evidence="1 2">
    <name type="scientific">Amycolatopsis ultiminotia</name>
    <dbReference type="NCBI Taxonomy" id="543629"/>
    <lineage>
        <taxon>Bacteria</taxon>
        <taxon>Bacillati</taxon>
        <taxon>Actinomycetota</taxon>
        <taxon>Actinomycetes</taxon>
        <taxon>Pseudonocardiales</taxon>
        <taxon>Pseudonocardiaceae</taxon>
        <taxon>Amycolatopsis</taxon>
    </lineage>
</organism>
<protein>
    <recommendedName>
        <fullName evidence="3">Alpha/beta hydrolase</fullName>
    </recommendedName>
</protein>
<accession>A0ABP6XG87</accession>
<sequence length="181" mass="18467">MSDPTDPRRAEGPAVVTAGVAGPQLIVLDPAGLGKHGELPATWRPLTGDRRVAWCREPTEGALGEAEDLLGGGSGESSADIVASGPLAGEALGLAERHPGAVRRILLVDPAAEGFLEAGRAADADADWMDVHRDRLAALHDEGTDVRVIAHSTGGARDQVPAPLPLGHPDVAAAVAGALRD</sequence>
<evidence type="ECO:0000313" key="1">
    <source>
        <dbReference type="EMBL" id="GAA3565604.1"/>
    </source>
</evidence>